<evidence type="ECO:0000313" key="3">
    <source>
        <dbReference type="Proteomes" id="UP000056750"/>
    </source>
</evidence>
<sequence length="214" mass="23887">MNGLFALGGALVGAIVSGIFAIYVARKNREKNQLTLLGTKPTQLIAIGDEINDEVKITVSGAEVTSLYMMDFKLLNSGNVPLEDIEVPFIVETNGKTISANFFDANHHLDDPNSIVELVGDNRVVVKSAFLNPNEQLSARALFSHKPEGWSSEYRKIGTEVVKRDDFEGTVPDVILRSFYEAISRNLIMDAYFKLLLPQYREFKKSKSKEEVNE</sequence>
<keyword evidence="3" id="KW-1185">Reference proteome</keyword>
<feature type="transmembrane region" description="Helical" evidence="1">
    <location>
        <begin position="6"/>
        <end position="25"/>
    </location>
</feature>
<accession>A0ABN4LIG8</accession>
<dbReference type="Proteomes" id="UP000056750">
    <property type="component" value="Chromosome"/>
</dbReference>
<organism evidence="2 3">
    <name type="scientific">Alteromonas stellipolaris</name>
    <dbReference type="NCBI Taxonomy" id="233316"/>
    <lineage>
        <taxon>Bacteria</taxon>
        <taxon>Pseudomonadati</taxon>
        <taxon>Pseudomonadota</taxon>
        <taxon>Gammaproteobacteria</taxon>
        <taxon>Alteromonadales</taxon>
        <taxon>Alteromonadaceae</taxon>
        <taxon>Alteromonas/Salinimonas group</taxon>
        <taxon>Alteromonas</taxon>
    </lineage>
</organism>
<keyword evidence="1" id="KW-1133">Transmembrane helix</keyword>
<dbReference type="EMBL" id="CP013926">
    <property type="protein sequence ID" value="AMJ73728.1"/>
    <property type="molecule type" value="Genomic_DNA"/>
</dbReference>
<gene>
    <name evidence="2" type="ORF">AVL57_06900</name>
</gene>
<evidence type="ECO:0000256" key="1">
    <source>
        <dbReference type="SAM" id="Phobius"/>
    </source>
</evidence>
<protein>
    <recommendedName>
        <fullName evidence="4">DUF4230 domain-containing protein</fullName>
    </recommendedName>
</protein>
<reference evidence="2 3" key="1">
    <citation type="submission" date="2015-12" db="EMBL/GenBank/DDBJ databases">
        <title>Intraspecies pangenome expansion in the marine bacterium Alteromonas.</title>
        <authorList>
            <person name="Lopez-Perez M."/>
            <person name="Rodriguez-Valera F."/>
        </authorList>
    </citation>
    <scope>NUCLEOTIDE SEQUENCE [LARGE SCALE GENOMIC DNA]</scope>
    <source>
        <strain evidence="2 3">LMG 21861</strain>
    </source>
</reference>
<keyword evidence="1" id="KW-0472">Membrane</keyword>
<name>A0ABN4LIG8_9ALTE</name>
<evidence type="ECO:0008006" key="4">
    <source>
        <dbReference type="Google" id="ProtNLM"/>
    </source>
</evidence>
<proteinExistence type="predicted"/>
<evidence type="ECO:0000313" key="2">
    <source>
        <dbReference type="EMBL" id="AMJ73728.1"/>
    </source>
</evidence>
<keyword evidence="1" id="KW-0812">Transmembrane</keyword>